<evidence type="ECO:0000313" key="3">
    <source>
        <dbReference type="Proteomes" id="UP000789375"/>
    </source>
</evidence>
<feature type="region of interest" description="Disordered" evidence="1">
    <location>
        <begin position="161"/>
        <end position="216"/>
    </location>
</feature>
<dbReference type="EMBL" id="CAJVPP010014137">
    <property type="protein sequence ID" value="CAG8723218.1"/>
    <property type="molecule type" value="Genomic_DNA"/>
</dbReference>
<reference evidence="2" key="1">
    <citation type="submission" date="2021-06" db="EMBL/GenBank/DDBJ databases">
        <authorList>
            <person name="Kallberg Y."/>
            <person name="Tangrot J."/>
            <person name="Rosling A."/>
        </authorList>
    </citation>
    <scope>NUCLEOTIDE SEQUENCE</scope>
    <source>
        <strain evidence="2">87-6 pot B 2015</strain>
    </source>
</reference>
<dbReference type="Proteomes" id="UP000789375">
    <property type="component" value="Unassembled WGS sequence"/>
</dbReference>
<accession>A0A9N9I6R2</accession>
<gene>
    <name evidence="2" type="ORF">FMOSSE_LOCUS15149</name>
</gene>
<dbReference type="AlphaFoldDB" id="A0A9N9I6R2"/>
<name>A0A9N9I6R2_FUNMO</name>
<sequence>MLSDINEPGPGFEYFLNTPCQEWDAVKYLEALENCKFGLEKATISLSHSVAIHFASLPYFVSNTTATHETSSSHSYGLRLRCWLQLPMELRLRIVMDFASAVASLKTGLVDNFWMKRQNSTKHENMKVNSTFLSCDGIQIGCIEQPSERCVENELSGSAEEVSPVVIPLPDRDRSPTPSYKSGDNSLDDHNKASPSNGHDENEDKNPFITKNEEGSRDNNKFKTILLWQHAINRIDINDTSTNDWVADGHNVSLDFHNFQLTLIKQLETNPTFSYLKDIERILCLSSIMFCDEIKPEFLLCSEKLWKTIRPRPLVPIMLPIVVQIIVIEYNTIINDKQLTNTRWCENWTRR</sequence>
<feature type="compositionally biased region" description="Polar residues" evidence="1">
    <location>
        <begin position="176"/>
        <end position="185"/>
    </location>
</feature>
<evidence type="ECO:0000313" key="2">
    <source>
        <dbReference type="EMBL" id="CAG8723218.1"/>
    </source>
</evidence>
<proteinExistence type="predicted"/>
<feature type="non-terminal residue" evidence="2">
    <location>
        <position position="1"/>
    </location>
</feature>
<comment type="caution">
    <text evidence="2">The sequence shown here is derived from an EMBL/GenBank/DDBJ whole genome shotgun (WGS) entry which is preliminary data.</text>
</comment>
<protein>
    <submittedName>
        <fullName evidence="2">12825_t:CDS:1</fullName>
    </submittedName>
</protein>
<keyword evidence="3" id="KW-1185">Reference proteome</keyword>
<organism evidence="2 3">
    <name type="scientific">Funneliformis mosseae</name>
    <name type="common">Endomycorrhizal fungus</name>
    <name type="synonym">Glomus mosseae</name>
    <dbReference type="NCBI Taxonomy" id="27381"/>
    <lineage>
        <taxon>Eukaryota</taxon>
        <taxon>Fungi</taxon>
        <taxon>Fungi incertae sedis</taxon>
        <taxon>Mucoromycota</taxon>
        <taxon>Glomeromycotina</taxon>
        <taxon>Glomeromycetes</taxon>
        <taxon>Glomerales</taxon>
        <taxon>Glomeraceae</taxon>
        <taxon>Funneliformis</taxon>
    </lineage>
</organism>
<evidence type="ECO:0000256" key="1">
    <source>
        <dbReference type="SAM" id="MobiDB-lite"/>
    </source>
</evidence>
<feature type="compositionally biased region" description="Basic and acidic residues" evidence="1">
    <location>
        <begin position="187"/>
        <end position="216"/>
    </location>
</feature>